<evidence type="ECO:0000256" key="1">
    <source>
        <dbReference type="SAM" id="Phobius"/>
    </source>
</evidence>
<keyword evidence="3" id="KW-1185">Reference proteome</keyword>
<evidence type="ECO:0000313" key="2">
    <source>
        <dbReference type="EMBL" id="MCF3948502.1"/>
    </source>
</evidence>
<reference evidence="2 3" key="1">
    <citation type="submission" date="2022-01" db="EMBL/GenBank/DDBJ databases">
        <authorList>
            <person name="Won M."/>
            <person name="Kim S.-J."/>
            <person name="Kwon S.-W."/>
        </authorList>
    </citation>
    <scope>NUCLEOTIDE SEQUENCE [LARGE SCALE GENOMIC DNA]</scope>
    <source>
        <strain evidence="2 3">KCTC 23505</strain>
    </source>
</reference>
<feature type="transmembrane region" description="Helical" evidence="1">
    <location>
        <begin position="128"/>
        <end position="153"/>
    </location>
</feature>
<organism evidence="2 3">
    <name type="scientific">Acidiphilium iwatense</name>
    <dbReference type="NCBI Taxonomy" id="768198"/>
    <lineage>
        <taxon>Bacteria</taxon>
        <taxon>Pseudomonadati</taxon>
        <taxon>Pseudomonadota</taxon>
        <taxon>Alphaproteobacteria</taxon>
        <taxon>Acetobacterales</taxon>
        <taxon>Acidocellaceae</taxon>
        <taxon>Acidiphilium</taxon>
    </lineage>
</organism>
<sequence>MAQMHERVVVGLTLCSVIDRDRAMRNLGVIMTSHGVGEVIRKPMTPDEPYLICSAGPDIHTAAPGNPGLIHWRVPPSGSGSGDLAKTMQWQATSRPAPDLATTMNWKKTGTSLSPETRDDLISFGLDVVVLGIGVALVIATGGVGALGAWGLVQLATGAAVVTNDALRVNSDINDHGLLDYQEDNPKAKYSSLYKDVAAGAFAVQFVDGKWAANLMKMSIKSLKETGKLSLNIPEIFKIIAPWRDFNETSGTLSEANISIMDSLSGKIGPGQRVKLGKLLDVGGRKAKISAIRAALALKIANDFGASALSLGLSSYNGPLNGLYTDVPAFQFSLMFPNDVGECRIGDERAYDKIPALKSVLNNSFNSSG</sequence>
<gene>
    <name evidence="2" type="ORF">L2A60_17680</name>
</gene>
<keyword evidence="1" id="KW-0812">Transmembrane</keyword>
<proteinExistence type="predicted"/>
<name>A0ABS9E0G3_9PROT</name>
<dbReference type="EMBL" id="JAKGBZ010000056">
    <property type="protein sequence ID" value="MCF3948502.1"/>
    <property type="molecule type" value="Genomic_DNA"/>
</dbReference>
<keyword evidence="1" id="KW-1133">Transmembrane helix</keyword>
<evidence type="ECO:0000313" key="3">
    <source>
        <dbReference type="Proteomes" id="UP001521209"/>
    </source>
</evidence>
<dbReference type="Proteomes" id="UP001521209">
    <property type="component" value="Unassembled WGS sequence"/>
</dbReference>
<accession>A0ABS9E0G3</accession>
<comment type="caution">
    <text evidence="2">The sequence shown here is derived from an EMBL/GenBank/DDBJ whole genome shotgun (WGS) entry which is preliminary data.</text>
</comment>
<keyword evidence="1" id="KW-0472">Membrane</keyword>
<dbReference type="RefSeq" id="WP_235705784.1">
    <property type="nucleotide sequence ID" value="NZ_JAKGBZ010000056.1"/>
</dbReference>
<protein>
    <submittedName>
        <fullName evidence="2">Uncharacterized protein</fullName>
    </submittedName>
</protein>